<keyword evidence="2" id="KW-0677">Repeat</keyword>
<comment type="caution">
    <text evidence="5">The sequence shown here is derived from an EMBL/GenBank/DDBJ whole genome shotgun (WGS) entry which is preliminary data.</text>
</comment>
<dbReference type="GO" id="GO:0005085">
    <property type="term" value="F:guanyl-nucleotide exchange factor activity"/>
    <property type="evidence" value="ECO:0007669"/>
    <property type="project" value="InterPro"/>
</dbReference>
<dbReference type="InterPro" id="IPR000219">
    <property type="entry name" value="DH_dom"/>
</dbReference>
<dbReference type="CDD" id="cd00160">
    <property type="entry name" value="RhoGEF"/>
    <property type="match status" value="1"/>
</dbReference>
<feature type="region of interest" description="Disordered" evidence="3">
    <location>
        <begin position="1165"/>
        <end position="1193"/>
    </location>
</feature>
<feature type="compositionally biased region" description="Pro residues" evidence="3">
    <location>
        <begin position="844"/>
        <end position="861"/>
    </location>
</feature>
<dbReference type="PANTHER" id="PTHR12673:SF270">
    <property type="entry name" value="FYVE-TYPE DOMAIN-CONTAINING PROTEIN"/>
    <property type="match status" value="1"/>
</dbReference>
<evidence type="ECO:0000259" key="4">
    <source>
        <dbReference type="PROSITE" id="PS50010"/>
    </source>
</evidence>
<dbReference type="InterPro" id="IPR032675">
    <property type="entry name" value="LRR_dom_sf"/>
</dbReference>
<dbReference type="PROSITE" id="PS51450">
    <property type="entry name" value="LRR"/>
    <property type="match status" value="1"/>
</dbReference>
<dbReference type="InterPro" id="IPR035899">
    <property type="entry name" value="DBL_dom_sf"/>
</dbReference>
<feature type="compositionally biased region" description="Pro residues" evidence="3">
    <location>
        <begin position="10"/>
        <end position="20"/>
    </location>
</feature>
<reference evidence="5" key="1">
    <citation type="submission" date="2020-05" db="EMBL/GenBank/DDBJ databases">
        <title>Phylogenomic resolution of chytrid fungi.</title>
        <authorList>
            <person name="Stajich J.E."/>
            <person name="Amses K."/>
            <person name="Simmons R."/>
            <person name="Seto K."/>
            <person name="Myers J."/>
            <person name="Bonds A."/>
            <person name="Quandt C.A."/>
            <person name="Barry K."/>
            <person name="Liu P."/>
            <person name="Grigoriev I."/>
            <person name="Longcore J.E."/>
            <person name="James T.Y."/>
        </authorList>
    </citation>
    <scope>NUCLEOTIDE SEQUENCE</scope>
    <source>
        <strain evidence="5">JEL0379</strain>
    </source>
</reference>
<organism evidence="5 6">
    <name type="scientific">Geranomyces variabilis</name>
    <dbReference type="NCBI Taxonomy" id="109894"/>
    <lineage>
        <taxon>Eukaryota</taxon>
        <taxon>Fungi</taxon>
        <taxon>Fungi incertae sedis</taxon>
        <taxon>Chytridiomycota</taxon>
        <taxon>Chytridiomycota incertae sedis</taxon>
        <taxon>Chytridiomycetes</taxon>
        <taxon>Spizellomycetales</taxon>
        <taxon>Powellomycetaceae</taxon>
        <taxon>Geranomyces</taxon>
    </lineage>
</organism>
<dbReference type="Pfam" id="PF13855">
    <property type="entry name" value="LRR_8"/>
    <property type="match status" value="2"/>
</dbReference>
<dbReference type="PROSITE" id="PS50010">
    <property type="entry name" value="DH_2"/>
    <property type="match status" value="1"/>
</dbReference>
<feature type="domain" description="DH" evidence="4">
    <location>
        <begin position="864"/>
        <end position="1073"/>
    </location>
</feature>
<keyword evidence="1" id="KW-0433">Leucine-rich repeat</keyword>
<evidence type="ECO:0000256" key="3">
    <source>
        <dbReference type="SAM" id="MobiDB-lite"/>
    </source>
</evidence>
<evidence type="ECO:0000313" key="6">
    <source>
        <dbReference type="Proteomes" id="UP001212152"/>
    </source>
</evidence>
<dbReference type="SMART" id="SM00369">
    <property type="entry name" value="LRR_TYP"/>
    <property type="match status" value="4"/>
</dbReference>
<dbReference type="InterPro" id="IPR051092">
    <property type="entry name" value="FYVE_RhoGEF_PH"/>
</dbReference>
<evidence type="ECO:0000256" key="2">
    <source>
        <dbReference type="ARBA" id="ARBA00022737"/>
    </source>
</evidence>
<dbReference type="SUPFAM" id="SSF52058">
    <property type="entry name" value="L domain-like"/>
    <property type="match status" value="1"/>
</dbReference>
<dbReference type="Gene3D" id="3.80.10.10">
    <property type="entry name" value="Ribonuclease Inhibitor"/>
    <property type="match status" value="1"/>
</dbReference>
<feature type="compositionally biased region" description="Gly residues" evidence="3">
    <location>
        <begin position="1172"/>
        <end position="1187"/>
    </location>
</feature>
<evidence type="ECO:0000256" key="1">
    <source>
        <dbReference type="ARBA" id="ARBA00022614"/>
    </source>
</evidence>
<dbReference type="Gene3D" id="1.20.900.10">
    <property type="entry name" value="Dbl homology (DH) domain"/>
    <property type="match status" value="1"/>
</dbReference>
<dbReference type="PANTHER" id="PTHR12673">
    <property type="entry name" value="FACIOGENITAL DYSPLASIA PROTEIN"/>
    <property type="match status" value="1"/>
</dbReference>
<name>A0AAD5TKP2_9FUNG</name>
<dbReference type="EMBL" id="JADGJQ010000022">
    <property type="protein sequence ID" value="KAJ3179188.1"/>
    <property type="molecule type" value="Genomic_DNA"/>
</dbReference>
<dbReference type="Pfam" id="PF00621">
    <property type="entry name" value="RhoGEF"/>
    <property type="match status" value="1"/>
</dbReference>
<dbReference type="InterPro" id="IPR001611">
    <property type="entry name" value="Leu-rich_rpt"/>
</dbReference>
<accession>A0AAD5TKP2</accession>
<evidence type="ECO:0000313" key="5">
    <source>
        <dbReference type="EMBL" id="KAJ3179188.1"/>
    </source>
</evidence>
<protein>
    <recommendedName>
        <fullName evidence="4">DH domain-containing protein</fullName>
    </recommendedName>
</protein>
<dbReference type="GO" id="GO:0005737">
    <property type="term" value="C:cytoplasm"/>
    <property type="evidence" value="ECO:0007669"/>
    <property type="project" value="TreeGrafter"/>
</dbReference>
<feature type="region of interest" description="Disordered" evidence="3">
    <location>
        <begin position="34"/>
        <end position="63"/>
    </location>
</feature>
<feature type="region of interest" description="Disordered" evidence="3">
    <location>
        <begin position="800"/>
        <end position="865"/>
    </location>
</feature>
<dbReference type="InterPro" id="IPR003591">
    <property type="entry name" value="Leu-rich_rpt_typical-subtyp"/>
</dbReference>
<dbReference type="SUPFAM" id="SSF48065">
    <property type="entry name" value="DBL homology domain (DH-domain)"/>
    <property type="match status" value="1"/>
</dbReference>
<proteinExistence type="predicted"/>
<dbReference type="SMART" id="SM00325">
    <property type="entry name" value="RhoGEF"/>
    <property type="match status" value="1"/>
</dbReference>
<keyword evidence="6" id="KW-1185">Reference proteome</keyword>
<dbReference type="Proteomes" id="UP001212152">
    <property type="component" value="Unassembled WGS sequence"/>
</dbReference>
<feature type="region of interest" description="Disordered" evidence="3">
    <location>
        <begin position="1"/>
        <end position="20"/>
    </location>
</feature>
<feature type="region of interest" description="Disordered" evidence="3">
    <location>
        <begin position="354"/>
        <end position="460"/>
    </location>
</feature>
<feature type="region of interest" description="Disordered" evidence="3">
    <location>
        <begin position="473"/>
        <end position="508"/>
    </location>
</feature>
<gene>
    <name evidence="5" type="ORF">HDU87_003147</name>
</gene>
<sequence length="1357" mass="144136">MAEDSAGGEAPPPPLPPPPLFSLSVTLSAVPTLVETGGPPRASIALDSRRRRPRTTLANSKTSATLPSVASAARLLALYLALARGLAAKYPDNHKLRSPPDPGPSGPYTLATRLFVVLACRTRSPPALAQSMTARPMRLDSMWSFFYVVLTLIAARGVWTIRQRPWLKRAVDDDDQTPRSMLAHEDDLAVAAASATMTVPARLPGVRAPSTLPKFNHSAAKETKVAAVVSKSFETNSVPVQTLNLGGTYETDSDAAKAPSPTPEIPVIPVTDGDFLGGLAKVLPLHPCHHIEENVYSTSPDDAAAASNLALECLPPLPQASSDKSKLLPSGINPKALSEDKSFGDEFWKAVSPGVDNSSTEGARLPAGAPDVPPRRVQSNSSFMTDSSSGGPVEEAPSPPSVIASAQAALPLSQPPPPLVRPPKSRKQSHRPLPPKPDSPTVVHSVPNDRRTTYHAGADNVAVTQAVTATRRVSGRYGKDLPSPPAEISPGASDNDSGSERPAQVALRAPHLPTALDLKGRKLTTLPIMSVDHCRVLTRLSLRANKLAVLPATVVESMPNLVSLDISDNLLRTVPRGLGALHQLRELSLAGNGIERLEAELGECVSVEMVSLARNRLYEIVPAAITTLGKLRHLDLSHNFLRTLPPCLAATASTLKTLLIDENPIEPSMLKIVQPLLTAGAGVLNNNSRWPSSLRGQNSTGNLKSMLAGMGRTRREDSAVFDFSADSDASFATTEEEGRSMASFDSGIADVERSRVLAKREDDEATAARGGAMKSIAYQVHLARLLNHLQDVGDLHAVGPGSRAGSSEDLRRLAGAASADSEQRTSPAFAEPMHKVTEQAPQGAPSPPPPPQPPSPPSPPPSERRRKIAEEIVATERTYVRELDALADIYVRPLREEGVFGDREMELVFANVLTLLKFHKETLLPDFEAKLADPAQPLGASFRAMASSLVAYEAYYNNFDAASGYIALLESIGATSSSSSSSSYSSRPTRQMRALKPLAKRFRAFALRAKRNPRHASQISLQSFLILPVQRLPRYKLLIDTLLKSTAVTDADRGNCEAAAQEVAAAVMQCNERKRDFEAGVAGAGVLARIRGDFLHELEDTRLRFSADLRVLKYVERDWTGALDLTGFMERVTKKKGRKRCEVDRVGRLREWRVGKLYDPARLDNDDEVGRRGGGVTGGEDGNGSDGAGRPRVTPRLFAEHGVRSVRGVTCAFHLVGGRLLWCGTPPAAATVGQQQTGSISSASALSVADKRMSSFVPAVSAATSIVGLKSPDSAGASSASTTPTIMMNAPASDQVELVRTLAGDLTVDIVGGGGGGSAGVDVLARLCDGTCVLYVLGAERVVGSLAAAARTSGAAS</sequence>
<feature type="compositionally biased region" description="Polar residues" evidence="3">
    <location>
        <begin position="377"/>
        <end position="390"/>
    </location>
</feature>